<evidence type="ECO:0000259" key="7">
    <source>
        <dbReference type="Pfam" id="PF04542"/>
    </source>
</evidence>
<keyword evidence="5 6" id="KW-0804">Transcription</keyword>
<dbReference type="InterPro" id="IPR014284">
    <property type="entry name" value="RNA_pol_sigma-70_dom"/>
</dbReference>
<dbReference type="InterPro" id="IPR007627">
    <property type="entry name" value="RNA_pol_sigma70_r2"/>
</dbReference>
<evidence type="ECO:0000259" key="8">
    <source>
        <dbReference type="Pfam" id="PF04545"/>
    </source>
</evidence>
<accession>A0A3E0W2Z6</accession>
<keyword evidence="2 6" id="KW-0805">Transcription regulation</keyword>
<evidence type="ECO:0000256" key="6">
    <source>
        <dbReference type="RuleBase" id="RU000716"/>
    </source>
</evidence>
<dbReference type="PROSITE" id="PS01063">
    <property type="entry name" value="SIGMA70_ECF"/>
    <property type="match status" value="1"/>
</dbReference>
<keyword evidence="4 6" id="KW-0238">DNA-binding</keyword>
<feature type="domain" description="RNA polymerase sigma-70 region 2" evidence="7">
    <location>
        <begin position="28"/>
        <end position="95"/>
    </location>
</feature>
<keyword evidence="3 6" id="KW-0731">Sigma factor</keyword>
<dbReference type="Gene3D" id="1.10.10.10">
    <property type="entry name" value="Winged helix-like DNA-binding domain superfamily/Winged helix DNA-binding domain"/>
    <property type="match status" value="1"/>
</dbReference>
<proteinExistence type="inferred from homology"/>
<protein>
    <recommendedName>
        <fullName evidence="6">RNA polymerase sigma factor</fullName>
    </recommendedName>
</protein>
<name>A0A3E0W2Z6_9MICO</name>
<evidence type="ECO:0000256" key="5">
    <source>
        <dbReference type="ARBA" id="ARBA00023163"/>
    </source>
</evidence>
<dbReference type="InterPro" id="IPR000838">
    <property type="entry name" value="RNA_pol_sigma70_ECF_CS"/>
</dbReference>
<dbReference type="Pfam" id="PF04545">
    <property type="entry name" value="Sigma70_r4"/>
    <property type="match status" value="1"/>
</dbReference>
<evidence type="ECO:0000313" key="10">
    <source>
        <dbReference type="Proteomes" id="UP000256709"/>
    </source>
</evidence>
<dbReference type="InterPro" id="IPR007630">
    <property type="entry name" value="RNA_pol_sigma70_r4"/>
</dbReference>
<dbReference type="Proteomes" id="UP000256709">
    <property type="component" value="Unassembled WGS sequence"/>
</dbReference>
<dbReference type="GO" id="GO:0006352">
    <property type="term" value="P:DNA-templated transcription initiation"/>
    <property type="evidence" value="ECO:0007669"/>
    <property type="project" value="InterPro"/>
</dbReference>
<comment type="similarity">
    <text evidence="1 6">Belongs to the sigma-70 factor family. ECF subfamily.</text>
</comment>
<dbReference type="SUPFAM" id="SSF88659">
    <property type="entry name" value="Sigma3 and sigma4 domains of RNA polymerase sigma factors"/>
    <property type="match status" value="1"/>
</dbReference>
<dbReference type="InterPro" id="IPR036388">
    <property type="entry name" value="WH-like_DNA-bd_sf"/>
</dbReference>
<dbReference type="InterPro" id="IPR039425">
    <property type="entry name" value="RNA_pol_sigma-70-like"/>
</dbReference>
<dbReference type="InterPro" id="IPR013325">
    <property type="entry name" value="RNA_pol_sigma_r2"/>
</dbReference>
<evidence type="ECO:0000256" key="1">
    <source>
        <dbReference type="ARBA" id="ARBA00010641"/>
    </source>
</evidence>
<reference evidence="9 10" key="1">
    <citation type="submission" date="2017-04" db="EMBL/GenBank/DDBJ databases">
        <title>Comparative genome analysis of Subtercola boreus.</title>
        <authorList>
            <person name="Cho Y.-J."/>
            <person name="Cho A."/>
            <person name="Kim O.-S."/>
            <person name="Lee J.-I."/>
        </authorList>
    </citation>
    <scope>NUCLEOTIDE SEQUENCE [LARGE SCALE GENOMIC DNA]</scope>
    <source>
        <strain evidence="9 10">P27444</strain>
    </source>
</reference>
<evidence type="ECO:0000313" key="9">
    <source>
        <dbReference type="EMBL" id="RFA16360.1"/>
    </source>
</evidence>
<dbReference type="EMBL" id="NBXA01000003">
    <property type="protein sequence ID" value="RFA16360.1"/>
    <property type="molecule type" value="Genomic_DNA"/>
</dbReference>
<evidence type="ECO:0000256" key="2">
    <source>
        <dbReference type="ARBA" id="ARBA00023015"/>
    </source>
</evidence>
<gene>
    <name evidence="9" type="ORF">B7R21_02125</name>
</gene>
<dbReference type="CDD" id="cd06171">
    <property type="entry name" value="Sigma70_r4"/>
    <property type="match status" value="1"/>
</dbReference>
<comment type="caution">
    <text evidence="9">The sequence shown here is derived from an EMBL/GenBank/DDBJ whole genome shotgun (WGS) entry which is preliminary data.</text>
</comment>
<dbReference type="GO" id="GO:0016987">
    <property type="term" value="F:sigma factor activity"/>
    <property type="evidence" value="ECO:0007669"/>
    <property type="project" value="UniProtKB-KW"/>
</dbReference>
<sequence>MTDQAPDDDEALIQGFIDGDDRALAEVYARWSALVYTLALRSLGDVGEAEDVTQGVFVSAWRSRATFDRSRSRLPSWLVGITRNKIADAHTARSRARALSQQLEATAGPEVSKDPEDVADRLLVADELKRLDPVARQVMYLAFYDDLTHVQIAERLALPLGTVKSHIRRSLEKLKVRLEVNTDAH</sequence>
<dbReference type="PANTHER" id="PTHR43133:SF62">
    <property type="entry name" value="RNA POLYMERASE SIGMA FACTOR SIGZ"/>
    <property type="match status" value="1"/>
</dbReference>
<dbReference type="Gene3D" id="1.10.1740.10">
    <property type="match status" value="1"/>
</dbReference>
<dbReference type="SUPFAM" id="SSF88946">
    <property type="entry name" value="Sigma2 domain of RNA polymerase sigma factors"/>
    <property type="match status" value="1"/>
</dbReference>
<dbReference type="GO" id="GO:0003677">
    <property type="term" value="F:DNA binding"/>
    <property type="evidence" value="ECO:0007669"/>
    <property type="project" value="UniProtKB-KW"/>
</dbReference>
<dbReference type="Pfam" id="PF04542">
    <property type="entry name" value="Sigma70_r2"/>
    <property type="match status" value="1"/>
</dbReference>
<dbReference type="PANTHER" id="PTHR43133">
    <property type="entry name" value="RNA POLYMERASE ECF-TYPE SIGMA FACTO"/>
    <property type="match status" value="1"/>
</dbReference>
<dbReference type="AlphaFoldDB" id="A0A3E0W2Z6"/>
<evidence type="ECO:0000256" key="4">
    <source>
        <dbReference type="ARBA" id="ARBA00023125"/>
    </source>
</evidence>
<feature type="domain" description="RNA polymerase sigma-70 region 4" evidence="8">
    <location>
        <begin position="128"/>
        <end position="175"/>
    </location>
</feature>
<dbReference type="NCBIfam" id="TIGR02937">
    <property type="entry name" value="sigma70-ECF"/>
    <property type="match status" value="1"/>
</dbReference>
<dbReference type="InterPro" id="IPR013324">
    <property type="entry name" value="RNA_pol_sigma_r3/r4-like"/>
</dbReference>
<evidence type="ECO:0000256" key="3">
    <source>
        <dbReference type="ARBA" id="ARBA00023082"/>
    </source>
</evidence>
<organism evidence="9 10">
    <name type="scientific">Subtercola boreus</name>
    <dbReference type="NCBI Taxonomy" id="120213"/>
    <lineage>
        <taxon>Bacteria</taxon>
        <taxon>Bacillati</taxon>
        <taxon>Actinomycetota</taxon>
        <taxon>Actinomycetes</taxon>
        <taxon>Micrococcales</taxon>
        <taxon>Microbacteriaceae</taxon>
        <taxon>Subtercola</taxon>
    </lineage>
</organism>